<proteinExistence type="inferred from homology"/>
<dbReference type="PRINTS" id="PR00786">
    <property type="entry name" value="NEPRILYSIN"/>
</dbReference>
<name>A0ABS8ANN2_9BACT</name>
<evidence type="ECO:0000256" key="1">
    <source>
        <dbReference type="ARBA" id="ARBA00001947"/>
    </source>
</evidence>
<reference evidence="12" key="1">
    <citation type="submission" date="2021-10" db="EMBL/GenBank/DDBJ databases">
        <authorList>
            <person name="Dean J.D."/>
            <person name="Kim M.K."/>
            <person name="Newey C.N."/>
            <person name="Stoker T.S."/>
            <person name="Thompson D.W."/>
            <person name="Grose J.H."/>
        </authorList>
    </citation>
    <scope>NUCLEOTIDE SEQUENCE</scope>
    <source>
        <strain evidence="12">BT178</strain>
    </source>
</reference>
<evidence type="ECO:0000256" key="7">
    <source>
        <dbReference type="ARBA" id="ARBA00023049"/>
    </source>
</evidence>
<feature type="chain" id="PRO_5045601006" evidence="9">
    <location>
        <begin position="20"/>
        <end position="712"/>
    </location>
</feature>
<dbReference type="InterPro" id="IPR008753">
    <property type="entry name" value="Peptidase_M13_N"/>
</dbReference>
<gene>
    <name evidence="12" type="ORF">LGH74_00070</name>
</gene>
<comment type="caution">
    <text evidence="12">The sequence shown here is derived from an EMBL/GenBank/DDBJ whole genome shotgun (WGS) entry which is preliminary data.</text>
</comment>
<evidence type="ECO:0000259" key="11">
    <source>
        <dbReference type="Pfam" id="PF05649"/>
    </source>
</evidence>
<feature type="signal peptide" evidence="9">
    <location>
        <begin position="1"/>
        <end position="19"/>
    </location>
</feature>
<dbReference type="PROSITE" id="PS51885">
    <property type="entry name" value="NEPRILYSIN"/>
    <property type="match status" value="1"/>
</dbReference>
<dbReference type="PANTHER" id="PTHR11733">
    <property type="entry name" value="ZINC METALLOPROTEASE FAMILY M13 NEPRILYSIN-RELATED"/>
    <property type="match status" value="1"/>
</dbReference>
<evidence type="ECO:0000313" key="13">
    <source>
        <dbReference type="Proteomes" id="UP001165296"/>
    </source>
</evidence>
<evidence type="ECO:0000256" key="8">
    <source>
        <dbReference type="SAM" id="MobiDB-lite"/>
    </source>
</evidence>
<keyword evidence="4" id="KW-0479">Metal-binding</keyword>
<dbReference type="InterPro" id="IPR024079">
    <property type="entry name" value="MetalloPept_cat_dom_sf"/>
</dbReference>
<keyword evidence="7" id="KW-0482">Metalloprotease</keyword>
<comment type="similarity">
    <text evidence="2">Belongs to the peptidase M13 family.</text>
</comment>
<dbReference type="Gene3D" id="3.40.390.10">
    <property type="entry name" value="Collagenase (Catalytic Domain)"/>
    <property type="match status" value="1"/>
</dbReference>
<keyword evidence="13" id="KW-1185">Reference proteome</keyword>
<evidence type="ECO:0000256" key="6">
    <source>
        <dbReference type="ARBA" id="ARBA00022833"/>
    </source>
</evidence>
<dbReference type="PROSITE" id="PS51257">
    <property type="entry name" value="PROKAR_LIPOPROTEIN"/>
    <property type="match status" value="1"/>
</dbReference>
<keyword evidence="3" id="KW-0645">Protease</keyword>
<evidence type="ECO:0000256" key="5">
    <source>
        <dbReference type="ARBA" id="ARBA00022801"/>
    </source>
</evidence>
<evidence type="ECO:0000256" key="4">
    <source>
        <dbReference type="ARBA" id="ARBA00022723"/>
    </source>
</evidence>
<evidence type="ECO:0000259" key="10">
    <source>
        <dbReference type="Pfam" id="PF01431"/>
    </source>
</evidence>
<dbReference type="InterPro" id="IPR018497">
    <property type="entry name" value="Peptidase_M13_C"/>
</dbReference>
<dbReference type="Proteomes" id="UP001165296">
    <property type="component" value="Unassembled WGS sequence"/>
</dbReference>
<protein>
    <submittedName>
        <fullName evidence="12">M13 family metallopeptidase</fullName>
    </submittedName>
</protein>
<evidence type="ECO:0000256" key="9">
    <source>
        <dbReference type="SAM" id="SignalP"/>
    </source>
</evidence>
<dbReference type="InterPro" id="IPR000718">
    <property type="entry name" value="Peptidase_M13"/>
</dbReference>
<feature type="region of interest" description="Disordered" evidence="8">
    <location>
        <begin position="26"/>
        <end position="53"/>
    </location>
</feature>
<feature type="domain" description="Peptidase M13 C-terminal" evidence="10">
    <location>
        <begin position="504"/>
        <end position="705"/>
    </location>
</feature>
<dbReference type="SUPFAM" id="SSF55486">
    <property type="entry name" value="Metalloproteases ('zincins'), catalytic domain"/>
    <property type="match status" value="1"/>
</dbReference>
<comment type="cofactor">
    <cofactor evidence="1">
        <name>Zn(2+)</name>
        <dbReference type="ChEBI" id="CHEBI:29105"/>
    </cofactor>
</comment>
<keyword evidence="9" id="KW-0732">Signal</keyword>
<evidence type="ECO:0000313" key="12">
    <source>
        <dbReference type="EMBL" id="MCB2406356.1"/>
    </source>
</evidence>
<feature type="domain" description="Peptidase M13 N-terminal" evidence="11">
    <location>
        <begin position="73"/>
        <end position="452"/>
    </location>
</feature>
<dbReference type="EMBL" id="JAJADR010000001">
    <property type="protein sequence ID" value="MCB2406356.1"/>
    <property type="molecule type" value="Genomic_DNA"/>
</dbReference>
<dbReference type="InterPro" id="IPR042089">
    <property type="entry name" value="Peptidase_M13_dom_2"/>
</dbReference>
<evidence type="ECO:0000256" key="3">
    <source>
        <dbReference type="ARBA" id="ARBA00022670"/>
    </source>
</evidence>
<accession>A0ABS8ANN2</accession>
<evidence type="ECO:0000256" key="2">
    <source>
        <dbReference type="ARBA" id="ARBA00007357"/>
    </source>
</evidence>
<keyword evidence="5" id="KW-0378">Hydrolase</keyword>
<dbReference type="CDD" id="cd08662">
    <property type="entry name" value="M13"/>
    <property type="match status" value="1"/>
</dbReference>
<sequence length="712" mass="79052">MTKRTTLQACAVAAGLALATGCATSSQTPQTAATPTPAPTATASLAPTTTGSATTAQEGVGINLADLDRSVAPCEDFYRFSGGNWLKNNPVPSYASRWGPRNLLSDRIQLQLRQILDEAAANRSAAKGSNLQKVGDFYAAAMDTVAIEKAGITPLKPELDRIAAIKDLKGVQDEIIRQKFLQTGSFFRAGVEVDEKKSTQYTIGFNQGGITLPNRDYYFKQDARTEAIRGAYRKYLTNMFGLLGDDQATAQKNAAAVERIETRLAKASRAPVELRDPQANYNKLTVAELQKRYPTLNPQRLLSALQLGAAKEVNVGQPAFFEELDKVLQTEPVGDLKTYLRWHLVRSVSAGLPKAYVEETFRYNQILAGTKQQLTRWKRMLAATDGTLGEAFGQLYVDKAFSPAAKQKALDMLANIKASMAEHIQTNTWMSEPTKAEALKKLNALKVKIGYPDKWKDYSALKISRESLVRNLLAAREWDYRQDLKKYGGPIDRNEWGMTPPTINAYYNPPMNEIVFPAGYLQPPFFDPNADDAVNYGAIGGVMGHEMTHGFDDQGRQYDAAGNLRDWWTPSDAAEFTKRAAVVGRQYSAFSPLDSVFVNGKLTMGENLADFAGLTVVYKALQKQLDKQYGVGKRPLIDGFTPEQRFFLSWAQLRRSNIRPEALRQQILTDPHSPDQYRTIGPLMNMPQFYEAFGCQPGQKMVRADDDRAKIW</sequence>
<dbReference type="PANTHER" id="PTHR11733:SF167">
    <property type="entry name" value="FI17812P1-RELATED"/>
    <property type="match status" value="1"/>
</dbReference>
<dbReference type="Gene3D" id="1.10.1380.10">
    <property type="entry name" value="Neutral endopeptidase , domain2"/>
    <property type="match status" value="1"/>
</dbReference>
<dbReference type="RefSeq" id="WP_226170053.1">
    <property type="nucleotide sequence ID" value="NZ_JAJADR010000001.1"/>
</dbReference>
<keyword evidence="6" id="KW-0862">Zinc</keyword>
<dbReference type="Pfam" id="PF01431">
    <property type="entry name" value="Peptidase_M13"/>
    <property type="match status" value="1"/>
</dbReference>
<dbReference type="Pfam" id="PF05649">
    <property type="entry name" value="Peptidase_M13_N"/>
    <property type="match status" value="1"/>
</dbReference>
<organism evidence="12 13">
    <name type="scientific">Hymenobacter lucidus</name>
    <dbReference type="NCBI Taxonomy" id="2880930"/>
    <lineage>
        <taxon>Bacteria</taxon>
        <taxon>Pseudomonadati</taxon>
        <taxon>Bacteroidota</taxon>
        <taxon>Cytophagia</taxon>
        <taxon>Cytophagales</taxon>
        <taxon>Hymenobacteraceae</taxon>
        <taxon>Hymenobacter</taxon>
    </lineage>
</organism>